<comment type="subcellular location">
    <subcellularLocation>
        <location evidence="2">Cytoplasm</location>
    </subcellularLocation>
    <subcellularLocation>
        <location evidence="1">Endoplasmic reticulum</location>
    </subcellularLocation>
</comment>
<evidence type="ECO:0000259" key="12">
    <source>
        <dbReference type="Pfam" id="PF08577"/>
    </source>
</evidence>
<dbReference type="InterPro" id="IPR021625">
    <property type="entry name" value="PI31_Prot_N"/>
</dbReference>
<evidence type="ECO:0000256" key="7">
    <source>
        <dbReference type="ARBA" id="ARBA00022824"/>
    </source>
</evidence>
<evidence type="ECO:0000259" key="13">
    <source>
        <dbReference type="Pfam" id="PF11566"/>
    </source>
</evidence>
<keyword evidence="4" id="KW-0488">Methylation</keyword>
<evidence type="ECO:0000256" key="2">
    <source>
        <dbReference type="ARBA" id="ARBA00004496"/>
    </source>
</evidence>
<dbReference type="PANTHER" id="PTHR13266:SF1">
    <property type="entry name" value="PROTEASOME INHIBITOR PI31 SUBUNIT"/>
    <property type="match status" value="1"/>
</dbReference>
<feature type="compositionally biased region" description="Low complexity" evidence="11">
    <location>
        <begin position="304"/>
        <end position="317"/>
    </location>
</feature>
<keyword evidence="8" id="KW-0647">Proteasome</keyword>
<comment type="function">
    <text evidence="10">Plays an important role in control of proteasome function. Inhibits the hydrolysis of protein and peptide substrates by the 20S proteasome. Also inhibits the activation of the proteasome by the proteasome regulatory proteins PA700 and PA28.</text>
</comment>
<keyword evidence="15" id="KW-1185">Reference proteome</keyword>
<evidence type="ECO:0000313" key="14">
    <source>
        <dbReference type="EMBL" id="PIL37272.1"/>
    </source>
</evidence>
<evidence type="ECO:0000313" key="15">
    <source>
        <dbReference type="Proteomes" id="UP000230002"/>
    </source>
</evidence>
<dbReference type="Proteomes" id="UP000230002">
    <property type="component" value="Unassembled WGS sequence"/>
</dbReference>
<dbReference type="EMBL" id="AYKW01000001">
    <property type="protein sequence ID" value="PIL37272.1"/>
    <property type="molecule type" value="Genomic_DNA"/>
</dbReference>
<reference evidence="14 15" key="1">
    <citation type="journal article" date="2015" name="Sci. Rep.">
        <title>Chromosome-level genome map provides insights into diverse defense mechanisms in the medicinal fungus Ganoderma sinense.</title>
        <authorList>
            <person name="Zhu Y."/>
            <person name="Xu J."/>
            <person name="Sun C."/>
            <person name="Zhou S."/>
            <person name="Xu H."/>
            <person name="Nelson D.R."/>
            <person name="Qian J."/>
            <person name="Song J."/>
            <person name="Luo H."/>
            <person name="Xiang L."/>
            <person name="Li Y."/>
            <person name="Xu Z."/>
            <person name="Ji A."/>
            <person name="Wang L."/>
            <person name="Lu S."/>
            <person name="Hayward A."/>
            <person name="Sun W."/>
            <person name="Li X."/>
            <person name="Schwartz D.C."/>
            <person name="Wang Y."/>
            <person name="Chen S."/>
        </authorList>
    </citation>
    <scope>NUCLEOTIDE SEQUENCE [LARGE SCALE GENOMIC DNA]</scope>
    <source>
        <strain evidence="14 15">ZZ0214-1</strain>
    </source>
</reference>
<evidence type="ECO:0000256" key="1">
    <source>
        <dbReference type="ARBA" id="ARBA00004240"/>
    </source>
</evidence>
<evidence type="ECO:0000256" key="8">
    <source>
        <dbReference type="ARBA" id="ARBA00022942"/>
    </source>
</evidence>
<keyword evidence="7" id="KW-0256">Endoplasmic reticulum</keyword>
<proteinExistence type="inferred from homology"/>
<comment type="similarity">
    <text evidence="3">Belongs to the proteasome inhibitor PI31 family.</text>
</comment>
<dbReference type="Pfam" id="PF08577">
    <property type="entry name" value="PI31_Prot_C"/>
    <property type="match status" value="1"/>
</dbReference>
<keyword evidence="6" id="KW-0597">Phosphoprotein</keyword>
<evidence type="ECO:0000256" key="4">
    <source>
        <dbReference type="ARBA" id="ARBA00022481"/>
    </source>
</evidence>
<evidence type="ECO:0000256" key="5">
    <source>
        <dbReference type="ARBA" id="ARBA00022490"/>
    </source>
</evidence>
<feature type="domain" description="PI31 proteasome regulator N-terminal" evidence="13">
    <location>
        <begin position="120"/>
        <end position="192"/>
    </location>
</feature>
<dbReference type="InterPro" id="IPR045128">
    <property type="entry name" value="PI31-like"/>
</dbReference>
<dbReference type="Gene3D" id="3.40.1000.30">
    <property type="match status" value="1"/>
</dbReference>
<dbReference type="InterPro" id="IPR013886">
    <property type="entry name" value="PI31_Prot_C"/>
</dbReference>
<dbReference type="Pfam" id="PF11566">
    <property type="entry name" value="PI31_Prot_N"/>
    <property type="match status" value="2"/>
</dbReference>
<keyword evidence="9" id="KW-0007">Acetylation</keyword>
<dbReference type="GO" id="GO:0000502">
    <property type="term" value="C:proteasome complex"/>
    <property type="evidence" value="ECO:0007669"/>
    <property type="project" value="UniProtKB-KW"/>
</dbReference>
<organism evidence="14 15">
    <name type="scientific">Ganoderma sinense ZZ0214-1</name>
    <dbReference type="NCBI Taxonomy" id="1077348"/>
    <lineage>
        <taxon>Eukaryota</taxon>
        <taxon>Fungi</taxon>
        <taxon>Dikarya</taxon>
        <taxon>Basidiomycota</taxon>
        <taxon>Agaricomycotina</taxon>
        <taxon>Agaricomycetes</taxon>
        <taxon>Polyporales</taxon>
        <taxon>Polyporaceae</taxon>
        <taxon>Ganoderma</taxon>
    </lineage>
</organism>
<gene>
    <name evidence="14" type="ORF">GSI_00965</name>
</gene>
<feature type="compositionally biased region" description="Pro residues" evidence="11">
    <location>
        <begin position="254"/>
        <end position="264"/>
    </location>
</feature>
<evidence type="ECO:0000256" key="11">
    <source>
        <dbReference type="SAM" id="MobiDB-lite"/>
    </source>
</evidence>
<dbReference type="PANTHER" id="PTHR13266">
    <property type="entry name" value="PROTEASOME INHIBITOR"/>
    <property type="match status" value="1"/>
</dbReference>
<feature type="region of interest" description="Disordered" evidence="11">
    <location>
        <begin position="191"/>
        <end position="271"/>
    </location>
</feature>
<feature type="compositionally biased region" description="Pro residues" evidence="11">
    <location>
        <begin position="208"/>
        <end position="231"/>
    </location>
</feature>
<feature type="region of interest" description="Disordered" evidence="11">
    <location>
        <begin position="304"/>
        <end position="359"/>
    </location>
</feature>
<accession>A0A2G8SU63</accession>
<protein>
    <submittedName>
        <fullName evidence="14">Uncharacterized protein</fullName>
    </submittedName>
</protein>
<feature type="compositionally biased region" description="Polar residues" evidence="11">
    <location>
        <begin position="196"/>
        <end position="207"/>
    </location>
</feature>
<feature type="domain" description="PI31 proteasome regulator N-terminal" evidence="13">
    <location>
        <begin position="24"/>
        <end position="109"/>
    </location>
</feature>
<keyword evidence="5" id="KW-0963">Cytoplasm</keyword>
<dbReference type="GO" id="GO:0004866">
    <property type="term" value="F:endopeptidase inhibitor activity"/>
    <property type="evidence" value="ECO:0007669"/>
    <property type="project" value="InterPro"/>
</dbReference>
<dbReference type="GO" id="GO:0005783">
    <property type="term" value="C:endoplasmic reticulum"/>
    <property type="evidence" value="ECO:0007669"/>
    <property type="project" value="UniProtKB-SubCell"/>
</dbReference>
<comment type="caution">
    <text evidence="14">The sequence shown here is derived from an EMBL/GenBank/DDBJ whole genome shotgun (WGS) entry which is preliminary data.</text>
</comment>
<evidence type="ECO:0000256" key="9">
    <source>
        <dbReference type="ARBA" id="ARBA00022990"/>
    </source>
</evidence>
<dbReference type="GO" id="GO:0070628">
    <property type="term" value="F:proteasome binding"/>
    <property type="evidence" value="ECO:0007669"/>
    <property type="project" value="InterPro"/>
</dbReference>
<name>A0A2G8SU63_9APHY</name>
<dbReference type="GO" id="GO:0043161">
    <property type="term" value="P:proteasome-mediated ubiquitin-dependent protein catabolic process"/>
    <property type="evidence" value="ECO:0007669"/>
    <property type="project" value="InterPro"/>
</dbReference>
<sequence length="359" mass="38462">MVANILDASALLQALSNLLPPAKTKLESQQDALAALIHTALTALAFRLTGVHESGPSLTFENNVLPEEWNQHGPGNYTFKYKHEQSSLEFLVKVVKLGSRTLINSIAIEVTPIIVHYYRTLLISISLLQTNNAVSLDISTDDFTSPSFFPHDLSSTSAPLVHGFISSNRVDDFISQFKLTTIQKLIPGLRKEGYTETATETRAGPSQPQAPAPEAPPARPRPEEPPYPPARAPFGYPSPRNPLEIGRRDRDPFPSNPFAPPPLFPDNGGDGMFVGPNHPIFGPGMRGPGPGGMGPWGGDGYLPPLGAPPGARFDPVGPGFGPGAPFPGRMPPGGRNGPFGGQEPDNDDFPPPGSRDMFM</sequence>
<evidence type="ECO:0000256" key="10">
    <source>
        <dbReference type="ARBA" id="ARBA00024805"/>
    </source>
</evidence>
<dbReference type="OrthoDB" id="68090at2759"/>
<dbReference type="STRING" id="1077348.A0A2G8SU63"/>
<evidence type="ECO:0000256" key="6">
    <source>
        <dbReference type="ARBA" id="ARBA00022553"/>
    </source>
</evidence>
<feature type="domain" description="PI31 proteasome regulator C-terminal" evidence="12">
    <location>
        <begin position="245"/>
        <end position="318"/>
    </location>
</feature>
<dbReference type="AlphaFoldDB" id="A0A2G8SU63"/>
<evidence type="ECO:0000256" key="3">
    <source>
        <dbReference type="ARBA" id="ARBA00006405"/>
    </source>
</evidence>